<comment type="caution">
    <text evidence="3">The sequence shown here is derived from an EMBL/GenBank/DDBJ whole genome shotgun (WGS) entry which is preliminary data.</text>
</comment>
<evidence type="ECO:0000259" key="2">
    <source>
        <dbReference type="Pfam" id="PF11795"/>
    </source>
</evidence>
<feature type="domain" description="DUF3322" evidence="2">
    <location>
        <begin position="4"/>
        <end position="182"/>
    </location>
</feature>
<accession>A0A6I7R9Q0</accession>
<proteinExistence type="predicted"/>
<evidence type="ECO:0000313" key="3">
    <source>
        <dbReference type="EMBL" id="MBA4503767.1"/>
    </source>
</evidence>
<feature type="domain" description="Wadjet protein JetD C-terminal" evidence="1">
    <location>
        <begin position="187"/>
        <end position="360"/>
    </location>
</feature>
<gene>
    <name evidence="3" type="ORF">H0H28_00120</name>
</gene>
<keyword evidence="4" id="KW-1185">Reference proteome</keyword>
<evidence type="ECO:0008006" key="5">
    <source>
        <dbReference type="Google" id="ProtNLM"/>
    </source>
</evidence>
<dbReference type="EMBL" id="JACEOR010000003">
    <property type="protein sequence ID" value="MBA4503767.1"/>
    <property type="molecule type" value="Genomic_DNA"/>
</dbReference>
<evidence type="ECO:0000259" key="1">
    <source>
        <dbReference type="Pfam" id="PF09983"/>
    </source>
</evidence>
<dbReference type="RefSeq" id="WP_040423208.1">
    <property type="nucleotide sequence ID" value="NZ_JACEOR010000003.1"/>
</dbReference>
<protein>
    <recommendedName>
        <fullName evidence="5">DUF3322 and DUF2220 domain-containing protein</fullName>
    </recommendedName>
</protein>
<dbReference type="PIRSF" id="PIRSF028408">
    <property type="entry name" value="UCP028408"/>
    <property type="match status" value="1"/>
</dbReference>
<sequence>MKTPEQVRARAATFYARNHRAWLGGDFSGLTINLQPPTGRAAERDDGLSVRSWIDEWTRSAIPAEWEDKKLGYLGTYSLPARVVLSDAAVAAEAAGRSSHWRRVNELLSLFCHELGEEVRAGLAAKLAYWEGWDNVVAAQFIDVVRWLRTHHVAKHYARELPIFGIDSKWIETRRAVISAVVGEISFREAPSMVELRILDPTDNFCGMRHWSCPVSALSDVPGARVLIVENRQTFLALPNLPNTIAVYGGGLRAHSLVRDIPWLATKELLYWGDLDSHGFYILELVRRHVSPVQSVLMDLDTARRHLDLAVEEPQPSRFVPHLLTPSETMALEFLRSHSTSGCMRIEQERIVFDHVEKRLREIG</sequence>
<dbReference type="InterPro" id="IPR024537">
    <property type="entry name" value="DUF3322"/>
</dbReference>
<dbReference type="Pfam" id="PF11795">
    <property type="entry name" value="DUF3322"/>
    <property type="match status" value="1"/>
</dbReference>
<dbReference type="Proteomes" id="UP000580709">
    <property type="component" value="Unassembled WGS sequence"/>
</dbReference>
<reference evidence="3 4" key="1">
    <citation type="submission" date="2020-07" db="EMBL/GenBank/DDBJ databases">
        <authorList>
            <person name="Khare M."/>
        </authorList>
    </citation>
    <scope>NUCLEOTIDE SEQUENCE [LARGE SCALE GENOMIC DNA]</scope>
    <source>
        <strain evidence="3 4">P8776</strain>
    </source>
</reference>
<dbReference type="AlphaFoldDB" id="A0A6I7R9Q0"/>
<dbReference type="InterPro" id="IPR014544">
    <property type="entry name" value="UCP028408"/>
</dbReference>
<organism evidence="3 4">
    <name type="scientific">Corynebacterium sanguinis</name>
    <dbReference type="NCBI Taxonomy" id="2594913"/>
    <lineage>
        <taxon>Bacteria</taxon>
        <taxon>Bacillati</taxon>
        <taxon>Actinomycetota</taxon>
        <taxon>Actinomycetes</taxon>
        <taxon>Mycobacteriales</taxon>
        <taxon>Corynebacteriaceae</taxon>
        <taxon>Corynebacterium</taxon>
    </lineage>
</organism>
<name>A0A6I7R9Q0_9CORY</name>
<evidence type="ECO:0000313" key="4">
    <source>
        <dbReference type="Proteomes" id="UP000580709"/>
    </source>
</evidence>
<dbReference type="Pfam" id="PF09983">
    <property type="entry name" value="JetD_C"/>
    <property type="match status" value="1"/>
</dbReference>
<dbReference type="InterPro" id="IPR024534">
    <property type="entry name" value="JetD_C"/>
</dbReference>